<dbReference type="Proteomes" id="UP000605361">
    <property type="component" value="Unassembled WGS sequence"/>
</dbReference>
<protein>
    <submittedName>
        <fullName evidence="3">IS66 family transposase</fullName>
    </submittedName>
</protein>
<feature type="region of interest" description="Disordered" evidence="1">
    <location>
        <begin position="293"/>
        <end position="317"/>
    </location>
</feature>
<dbReference type="PANTHER" id="PTHR33678">
    <property type="entry name" value="BLL1576 PROTEIN"/>
    <property type="match status" value="1"/>
</dbReference>
<dbReference type="RefSeq" id="WP_195903505.1">
    <property type="nucleotide sequence ID" value="NZ_JADOGI010000534.1"/>
</dbReference>
<dbReference type="InterPro" id="IPR052344">
    <property type="entry name" value="Transposase-related"/>
</dbReference>
<accession>A0A931AMR7</accession>
<evidence type="ECO:0000259" key="2">
    <source>
        <dbReference type="Pfam" id="PF03050"/>
    </source>
</evidence>
<evidence type="ECO:0000313" key="4">
    <source>
        <dbReference type="Proteomes" id="UP000605361"/>
    </source>
</evidence>
<feature type="non-terminal residue" evidence="3">
    <location>
        <position position="1"/>
    </location>
</feature>
<evidence type="ECO:0000256" key="1">
    <source>
        <dbReference type="SAM" id="MobiDB-lite"/>
    </source>
</evidence>
<evidence type="ECO:0000313" key="3">
    <source>
        <dbReference type="EMBL" id="MBF8194700.1"/>
    </source>
</evidence>
<dbReference type="PANTHER" id="PTHR33678:SF2">
    <property type="match status" value="1"/>
</dbReference>
<dbReference type="AlphaFoldDB" id="A0A931AMR7"/>
<dbReference type="InterPro" id="IPR004291">
    <property type="entry name" value="Transposase_IS66_central"/>
</dbReference>
<keyword evidence="4" id="KW-1185">Reference proteome</keyword>
<sequence>HQQIEIPLVVARRLQHNLHTVACRCGRVHTAARPAGVSAAPVGHGVNLQAWCVYLLVVHAIPVHRCAELVAALTGAEPSPGFVHGLIGRAAAAVARANARIRMLLTLAYVVCCDESPLRVGPKKAKKYLLVACNQLLTWYMLGGRDMATFKQFVLAEVTGVVVHDRYQIYDATNLGTRDHQLCAAHLIRDLEDCAETYPKARWPRQLQMALRGLIHAANLARQQGTDAIAAGTLAMFTRMFRGGVAVGLSEVKRVPGPAKTVTQPVGRVLLEVLRDRADDVLRFAHDLRIPPTNNQAERDLRPAKTQQKISGRLRSERHTRHRYAVRGYLSTVIKHGLDVMTVLRDALLGKLWMPPDPATA</sequence>
<name>A0A931AMR7_9ACTN</name>
<feature type="domain" description="Transposase IS66 central" evidence="2">
    <location>
        <begin position="45"/>
        <end position="318"/>
    </location>
</feature>
<organism evidence="3 4">
    <name type="scientific">Nonomuraea cypriaca</name>
    <dbReference type="NCBI Taxonomy" id="1187855"/>
    <lineage>
        <taxon>Bacteria</taxon>
        <taxon>Bacillati</taxon>
        <taxon>Actinomycetota</taxon>
        <taxon>Actinomycetes</taxon>
        <taxon>Streptosporangiales</taxon>
        <taxon>Streptosporangiaceae</taxon>
        <taxon>Nonomuraea</taxon>
    </lineage>
</organism>
<reference evidence="3" key="1">
    <citation type="submission" date="2020-11" db="EMBL/GenBank/DDBJ databases">
        <title>Whole-genome analyses of Nonomuraea sp. K274.</title>
        <authorList>
            <person name="Veyisoglu A."/>
        </authorList>
    </citation>
    <scope>NUCLEOTIDE SEQUENCE</scope>
    <source>
        <strain evidence="3">K274</strain>
    </source>
</reference>
<dbReference type="EMBL" id="JADOGI010000534">
    <property type="protein sequence ID" value="MBF8194700.1"/>
    <property type="molecule type" value="Genomic_DNA"/>
</dbReference>
<gene>
    <name evidence="3" type="ORF">ITP53_55450</name>
</gene>
<dbReference type="NCBIfam" id="NF033517">
    <property type="entry name" value="transpos_IS66"/>
    <property type="match status" value="1"/>
</dbReference>
<proteinExistence type="predicted"/>
<comment type="caution">
    <text evidence="3">The sequence shown here is derived from an EMBL/GenBank/DDBJ whole genome shotgun (WGS) entry which is preliminary data.</text>
</comment>
<dbReference type="Pfam" id="PF03050">
    <property type="entry name" value="DDE_Tnp_IS66"/>
    <property type="match status" value="1"/>
</dbReference>